<dbReference type="AlphaFoldDB" id="A0A1F8BKH6"/>
<evidence type="ECO:0000313" key="2">
    <source>
        <dbReference type="Proteomes" id="UP000176725"/>
    </source>
</evidence>
<dbReference type="EMBL" id="MGHH01000008">
    <property type="protein sequence ID" value="OGM64577.1"/>
    <property type="molecule type" value="Genomic_DNA"/>
</dbReference>
<evidence type="ECO:0008006" key="3">
    <source>
        <dbReference type="Google" id="ProtNLM"/>
    </source>
</evidence>
<gene>
    <name evidence="1" type="ORF">A2893_06145</name>
</gene>
<proteinExistence type="predicted"/>
<sequence length="112" mass="12351">MSQNAASSGQVRAMLDKYQYITTELYDIRVPQEFLNQAGRTGVILGVPSKKVPEYMDLPISKAKIVSIILLNVQELKYAIERGAEGRKILAEKLTQEGGTVNSLDRPSVVLS</sequence>
<reference evidence="1 2" key="1">
    <citation type="journal article" date="2016" name="Nat. Commun.">
        <title>Thousands of microbial genomes shed light on interconnected biogeochemical processes in an aquifer system.</title>
        <authorList>
            <person name="Anantharaman K."/>
            <person name="Brown C.T."/>
            <person name="Hug L.A."/>
            <person name="Sharon I."/>
            <person name="Castelle C.J."/>
            <person name="Probst A.J."/>
            <person name="Thomas B.C."/>
            <person name="Singh A."/>
            <person name="Wilkins M.J."/>
            <person name="Karaoz U."/>
            <person name="Brodie E.L."/>
            <person name="Williams K.H."/>
            <person name="Hubbard S.S."/>
            <person name="Banfield J.F."/>
        </authorList>
    </citation>
    <scope>NUCLEOTIDE SEQUENCE [LARGE SCALE GENOMIC DNA]</scope>
</reference>
<name>A0A1F8BKH6_9BACT</name>
<comment type="caution">
    <text evidence="1">The sequence shown here is derived from an EMBL/GenBank/DDBJ whole genome shotgun (WGS) entry which is preliminary data.</text>
</comment>
<accession>A0A1F8BKH6</accession>
<dbReference type="Proteomes" id="UP000176725">
    <property type="component" value="Unassembled WGS sequence"/>
</dbReference>
<organism evidence="1 2">
    <name type="scientific">Candidatus Woesebacteria bacterium RIFCSPLOWO2_01_FULL_39_25</name>
    <dbReference type="NCBI Taxonomy" id="1802521"/>
    <lineage>
        <taxon>Bacteria</taxon>
        <taxon>Candidatus Woeseibacteriota</taxon>
    </lineage>
</organism>
<evidence type="ECO:0000313" key="1">
    <source>
        <dbReference type="EMBL" id="OGM64577.1"/>
    </source>
</evidence>
<protein>
    <recommendedName>
        <fullName evidence="3">Suppressor of fused-like domain-containing protein</fullName>
    </recommendedName>
</protein>